<dbReference type="PRINTS" id="PR00036">
    <property type="entry name" value="HTHLACI"/>
</dbReference>
<dbReference type="CDD" id="cd01392">
    <property type="entry name" value="HTH_LacI"/>
    <property type="match status" value="1"/>
</dbReference>
<dbReference type="GO" id="GO:0003700">
    <property type="term" value="F:DNA-binding transcription factor activity"/>
    <property type="evidence" value="ECO:0007669"/>
    <property type="project" value="TreeGrafter"/>
</dbReference>
<keyword evidence="2" id="KW-0238">DNA-binding</keyword>
<proteinExistence type="predicted"/>
<comment type="caution">
    <text evidence="5">The sequence shown here is derived from an EMBL/GenBank/DDBJ whole genome shotgun (WGS) entry which is preliminary data.</text>
</comment>
<evidence type="ECO:0000256" key="1">
    <source>
        <dbReference type="ARBA" id="ARBA00023015"/>
    </source>
</evidence>
<sequence>MDKKKAITIKDVAKKAGVSSSTVSRVISKSPKISPETTNTVLECMEELGYHPNAIARSLVSRKAGTIGVIMPSTSKDALLNPFFPEALRGITYRASNAGYDILLSTNDSKEEELAVIKKYINSSKVDGIVLMSSEVGDICVEYLSSVDFPFTIIGSPSEHGDRINHVDNDNYMATYELTRYLTMKGRKNIAMIAGDLSLMVTKKRIEGYQKALEESNVPFDEKKVYTGSFDEKTGYEYASIIADLNPTPDGVIVTDDLVAFAAVRLFKQLKLEIPKDIAVASFNNSVLSRYSNPPLTSVDVNALALGEESIKLLIRAIEKGDRGNKIIIPHIIYKRKSTEED</sequence>
<dbReference type="SMART" id="SM00354">
    <property type="entry name" value="HTH_LACI"/>
    <property type="match status" value="1"/>
</dbReference>
<evidence type="ECO:0000256" key="3">
    <source>
        <dbReference type="ARBA" id="ARBA00023163"/>
    </source>
</evidence>
<dbReference type="InterPro" id="IPR046335">
    <property type="entry name" value="LacI/GalR-like_sensor"/>
</dbReference>
<evidence type="ECO:0000313" key="6">
    <source>
        <dbReference type="Proteomes" id="UP000449710"/>
    </source>
</evidence>
<organism evidence="5 6">
    <name type="scientific">Isachenkonia alkalipeptolytica</name>
    <dbReference type="NCBI Taxonomy" id="2565777"/>
    <lineage>
        <taxon>Bacteria</taxon>
        <taxon>Bacillati</taxon>
        <taxon>Bacillota</taxon>
        <taxon>Clostridia</taxon>
        <taxon>Eubacteriales</taxon>
        <taxon>Clostridiaceae</taxon>
        <taxon>Isachenkonia</taxon>
    </lineage>
</organism>
<dbReference type="SUPFAM" id="SSF53822">
    <property type="entry name" value="Periplasmic binding protein-like I"/>
    <property type="match status" value="1"/>
</dbReference>
<feature type="domain" description="HTH lacI-type" evidence="4">
    <location>
        <begin position="7"/>
        <end position="61"/>
    </location>
</feature>
<evidence type="ECO:0000256" key="2">
    <source>
        <dbReference type="ARBA" id="ARBA00023125"/>
    </source>
</evidence>
<dbReference type="PROSITE" id="PS50932">
    <property type="entry name" value="HTH_LACI_2"/>
    <property type="match status" value="1"/>
</dbReference>
<dbReference type="PANTHER" id="PTHR30146">
    <property type="entry name" value="LACI-RELATED TRANSCRIPTIONAL REPRESSOR"/>
    <property type="match status" value="1"/>
</dbReference>
<dbReference type="InterPro" id="IPR000843">
    <property type="entry name" value="HTH_LacI"/>
</dbReference>
<dbReference type="AlphaFoldDB" id="A0AA43XIF8"/>
<gene>
    <name evidence="5" type="ORF">ISALK_00085</name>
</gene>
<dbReference type="Pfam" id="PF00356">
    <property type="entry name" value="LacI"/>
    <property type="match status" value="1"/>
</dbReference>
<dbReference type="InterPro" id="IPR010982">
    <property type="entry name" value="Lambda_DNA-bd_dom_sf"/>
</dbReference>
<dbReference type="Proteomes" id="UP000449710">
    <property type="component" value="Unassembled WGS sequence"/>
</dbReference>
<evidence type="ECO:0000313" key="5">
    <source>
        <dbReference type="EMBL" id="NBG86886.1"/>
    </source>
</evidence>
<dbReference type="EMBL" id="SUMG01000001">
    <property type="protein sequence ID" value="NBG86886.1"/>
    <property type="molecule type" value="Genomic_DNA"/>
</dbReference>
<dbReference type="InterPro" id="IPR028082">
    <property type="entry name" value="Peripla_BP_I"/>
</dbReference>
<accession>A0AA43XIF8</accession>
<keyword evidence="6" id="KW-1185">Reference proteome</keyword>
<keyword evidence="1" id="KW-0805">Transcription regulation</keyword>
<dbReference type="Gene3D" id="1.10.260.40">
    <property type="entry name" value="lambda repressor-like DNA-binding domains"/>
    <property type="match status" value="1"/>
</dbReference>
<reference evidence="5 6" key="1">
    <citation type="submission" date="2019-04" db="EMBL/GenBank/DDBJ databases">
        <title>Isachenkonia alkalipeptolytica gen. nov. sp. nov. a new anaerobic, alkiliphilic organothrophic bacterium capable to reduce synthesized ferrihydrite isolated from a soda lake.</title>
        <authorList>
            <person name="Toshchakov S.V."/>
            <person name="Zavarzina D.G."/>
            <person name="Zhilina T.N."/>
            <person name="Kostrikina N.A."/>
            <person name="Kublanov I.V."/>
        </authorList>
    </citation>
    <scope>NUCLEOTIDE SEQUENCE [LARGE SCALE GENOMIC DNA]</scope>
    <source>
        <strain evidence="5 6">Z-1701</strain>
    </source>
</reference>
<name>A0AA43XIF8_9CLOT</name>
<evidence type="ECO:0000259" key="4">
    <source>
        <dbReference type="PROSITE" id="PS50932"/>
    </source>
</evidence>
<dbReference type="PROSITE" id="PS00356">
    <property type="entry name" value="HTH_LACI_1"/>
    <property type="match status" value="1"/>
</dbReference>
<dbReference type="Pfam" id="PF13377">
    <property type="entry name" value="Peripla_BP_3"/>
    <property type="match status" value="1"/>
</dbReference>
<dbReference type="GO" id="GO:0000976">
    <property type="term" value="F:transcription cis-regulatory region binding"/>
    <property type="evidence" value="ECO:0007669"/>
    <property type="project" value="TreeGrafter"/>
</dbReference>
<dbReference type="CDD" id="cd06294">
    <property type="entry name" value="PBP1_MalR-like"/>
    <property type="match status" value="1"/>
</dbReference>
<protein>
    <submittedName>
        <fullName evidence="5">LacI family transcriptional regulator</fullName>
    </submittedName>
</protein>
<dbReference type="PANTHER" id="PTHR30146:SF109">
    <property type="entry name" value="HTH-TYPE TRANSCRIPTIONAL REGULATOR GALS"/>
    <property type="match status" value="1"/>
</dbReference>
<dbReference type="RefSeq" id="WP_160718198.1">
    <property type="nucleotide sequence ID" value="NZ_SUMG01000001.1"/>
</dbReference>
<dbReference type="SUPFAM" id="SSF47413">
    <property type="entry name" value="lambda repressor-like DNA-binding domains"/>
    <property type="match status" value="1"/>
</dbReference>
<keyword evidence="3" id="KW-0804">Transcription</keyword>
<dbReference type="Gene3D" id="3.40.50.2300">
    <property type="match status" value="2"/>
</dbReference>